<accession>A0A1R1QV46</accession>
<protein>
    <submittedName>
        <fullName evidence="2">Uncharacterized protein</fullName>
    </submittedName>
</protein>
<evidence type="ECO:0000256" key="1">
    <source>
        <dbReference type="SAM" id="Phobius"/>
    </source>
</evidence>
<name>A0A1R1S3W7_9BACI</name>
<accession>A0A1R1S3W7</accession>
<gene>
    <name evidence="2" type="ORF">BW143_04160</name>
</gene>
<evidence type="ECO:0000313" key="2">
    <source>
        <dbReference type="EMBL" id="OMI08531.1"/>
    </source>
</evidence>
<sequence>MNHDQKNVFNENKQSFFIMAGISGIFPFFIGLKGMVLMACFFIIFIFCFTKFKVILRKK</sequence>
<feature type="transmembrane region" description="Helical" evidence="1">
    <location>
        <begin position="16"/>
        <end position="49"/>
    </location>
</feature>
<proteinExistence type="predicted"/>
<organism evidence="2 3">
    <name type="scientific">Bacillus swezeyi</name>
    <dbReference type="NCBI Taxonomy" id="1925020"/>
    <lineage>
        <taxon>Bacteria</taxon>
        <taxon>Bacillati</taxon>
        <taxon>Bacillota</taxon>
        <taxon>Bacilli</taxon>
        <taxon>Bacillales</taxon>
        <taxon>Bacillaceae</taxon>
        <taxon>Bacillus</taxon>
    </lineage>
</organism>
<keyword evidence="1" id="KW-0812">Transmembrane</keyword>
<evidence type="ECO:0000313" key="3">
    <source>
        <dbReference type="Proteomes" id="UP000187367"/>
    </source>
</evidence>
<keyword evidence="1" id="KW-1133">Transmembrane helix</keyword>
<dbReference type="Proteomes" id="UP000187367">
    <property type="component" value="Unassembled WGS sequence"/>
</dbReference>
<dbReference type="AlphaFoldDB" id="A0A1R1S3W7"/>
<keyword evidence="3" id="KW-1185">Reference proteome</keyword>
<dbReference type="EMBL" id="MTJL01000006">
    <property type="protein sequence ID" value="OMI08531.1"/>
    <property type="molecule type" value="Genomic_DNA"/>
</dbReference>
<reference evidence="2 3" key="1">
    <citation type="submission" date="2017-01" db="EMBL/GenBank/DDBJ databases">
        <title>Bacillus phylogenomics.</title>
        <authorList>
            <person name="Dunlap C."/>
        </authorList>
    </citation>
    <scope>NUCLEOTIDE SEQUENCE [LARGE SCALE GENOMIC DNA]</scope>
    <source>
        <strain evidence="2 3">NRRL B-41282</strain>
    </source>
</reference>
<comment type="caution">
    <text evidence="2">The sequence shown here is derived from an EMBL/GenBank/DDBJ whole genome shotgun (WGS) entry which is preliminary data.</text>
</comment>
<keyword evidence="1" id="KW-0472">Membrane</keyword>